<proteinExistence type="predicted"/>
<accession>A0A1S6HXY7</accession>
<evidence type="ECO:0000313" key="2">
    <source>
        <dbReference type="Proteomes" id="UP000189545"/>
    </source>
</evidence>
<name>A0A1S6HXY7_9GAMM</name>
<reference evidence="1 2" key="1">
    <citation type="submission" date="2016-03" db="EMBL/GenBank/DDBJ databases">
        <title>Complete genome sequence of Shewanella psychrophila WP2, a deep sea bacterium isolated from west Pacific sediment.</title>
        <authorList>
            <person name="Xu G."/>
            <person name="Jian H."/>
        </authorList>
    </citation>
    <scope>NUCLEOTIDE SEQUENCE [LARGE SCALE GENOMIC DNA]</scope>
    <source>
        <strain evidence="1 2">WP2</strain>
    </source>
</reference>
<dbReference type="Proteomes" id="UP000189545">
    <property type="component" value="Chromosome"/>
</dbReference>
<dbReference type="KEGG" id="spsw:Sps_05346"/>
<keyword evidence="2" id="KW-1185">Reference proteome</keyword>
<protein>
    <submittedName>
        <fullName evidence="1">Uncharacterized protein</fullName>
    </submittedName>
</protein>
<evidence type="ECO:0000313" key="1">
    <source>
        <dbReference type="EMBL" id="AQS40415.1"/>
    </source>
</evidence>
<gene>
    <name evidence="1" type="ORF">Sps_05346</name>
</gene>
<dbReference type="EMBL" id="CP014782">
    <property type="protein sequence ID" value="AQS40415.1"/>
    <property type="molecule type" value="Genomic_DNA"/>
</dbReference>
<sequence>MLGRLVVLSQISTGTKKACLADLFCARCINKQMDRHYYLGYIEYKSVLYWL</sequence>
<dbReference type="AlphaFoldDB" id="A0A1S6HXY7"/>
<organism evidence="1 2">
    <name type="scientific">Shewanella psychrophila</name>
    <dbReference type="NCBI Taxonomy" id="225848"/>
    <lineage>
        <taxon>Bacteria</taxon>
        <taxon>Pseudomonadati</taxon>
        <taxon>Pseudomonadota</taxon>
        <taxon>Gammaproteobacteria</taxon>
        <taxon>Alteromonadales</taxon>
        <taxon>Shewanellaceae</taxon>
        <taxon>Shewanella</taxon>
    </lineage>
</organism>